<name>A0AAN9R498_CANGL</name>
<evidence type="ECO:0000313" key="1">
    <source>
        <dbReference type="EMBL" id="KAK7361745.1"/>
    </source>
</evidence>
<reference evidence="1 2" key="1">
    <citation type="submission" date="2024-01" db="EMBL/GenBank/DDBJ databases">
        <title>The genomes of 5 underutilized Papilionoideae crops provide insights into root nodulation and disease resistanc.</title>
        <authorList>
            <person name="Jiang F."/>
        </authorList>
    </citation>
    <scope>NUCLEOTIDE SEQUENCE [LARGE SCALE GENOMIC DNA]</scope>
    <source>
        <strain evidence="1">LVBAO_FW01</strain>
        <tissue evidence="1">Leaves</tissue>
    </source>
</reference>
<proteinExistence type="predicted"/>
<dbReference type="Proteomes" id="UP001367508">
    <property type="component" value="Unassembled WGS sequence"/>
</dbReference>
<organism evidence="1 2">
    <name type="scientific">Canavalia gladiata</name>
    <name type="common">Sword bean</name>
    <name type="synonym">Dolichos gladiatus</name>
    <dbReference type="NCBI Taxonomy" id="3824"/>
    <lineage>
        <taxon>Eukaryota</taxon>
        <taxon>Viridiplantae</taxon>
        <taxon>Streptophyta</taxon>
        <taxon>Embryophyta</taxon>
        <taxon>Tracheophyta</taxon>
        <taxon>Spermatophyta</taxon>
        <taxon>Magnoliopsida</taxon>
        <taxon>eudicotyledons</taxon>
        <taxon>Gunneridae</taxon>
        <taxon>Pentapetalae</taxon>
        <taxon>rosids</taxon>
        <taxon>fabids</taxon>
        <taxon>Fabales</taxon>
        <taxon>Fabaceae</taxon>
        <taxon>Papilionoideae</taxon>
        <taxon>50 kb inversion clade</taxon>
        <taxon>NPAAA clade</taxon>
        <taxon>indigoferoid/millettioid clade</taxon>
        <taxon>Phaseoleae</taxon>
        <taxon>Canavalia</taxon>
    </lineage>
</organism>
<comment type="caution">
    <text evidence="1">The sequence shown here is derived from an EMBL/GenBank/DDBJ whole genome shotgun (WGS) entry which is preliminary data.</text>
</comment>
<sequence length="362" mass="40692">MDPLKHHSTKVPLVLGEKLNTILEEVFGSNVFYFETSLLQTDSSLDRIFQSKLYSGQFPPPILIIVETNTASTLNVSFLLILSLWFSSDPFQIYQSKKKGKYNSLKYISENGESKVSLSSVESRLGFVNITVNVDILMLPTLPLLQHLGNHKIKVALRISRLKEKKATILGAFYWTRICLALESYLDSNHQGGGHHNTCSGGYRVIPIFNEPLGSNGPTVNVLRLSKMGQLHFNWGSTDSMYLAAKLSLSRAHIQRREIFPLRHKLWGLGFVLLSFISIQASFKKSQSVLDLLKLSFPLVLGYGVLDSGFVSSHDTSPKIGADLVWELAFLVRNKNVEFDNPRIIGYRAWAHQLCLIADYAF</sequence>
<keyword evidence="2" id="KW-1185">Reference proteome</keyword>
<accession>A0AAN9R498</accession>
<dbReference type="EMBL" id="JAYMYQ010000001">
    <property type="protein sequence ID" value="KAK7361745.1"/>
    <property type="molecule type" value="Genomic_DNA"/>
</dbReference>
<evidence type="ECO:0000313" key="2">
    <source>
        <dbReference type="Proteomes" id="UP001367508"/>
    </source>
</evidence>
<dbReference type="AlphaFoldDB" id="A0AAN9R498"/>
<gene>
    <name evidence="1" type="ORF">VNO77_03826</name>
</gene>
<protein>
    <submittedName>
        <fullName evidence="1">Uncharacterized protein</fullName>
    </submittedName>
</protein>